<dbReference type="Pfam" id="PF01344">
    <property type="entry name" value="Kelch_1"/>
    <property type="match status" value="1"/>
</dbReference>
<evidence type="ECO:0000313" key="2">
    <source>
        <dbReference type="EMBL" id="QND73890.1"/>
    </source>
</evidence>
<evidence type="ECO:0000256" key="1">
    <source>
        <dbReference type="SAM" id="MobiDB-lite"/>
    </source>
</evidence>
<proteinExistence type="predicted"/>
<dbReference type="Proteomes" id="UP000515291">
    <property type="component" value="Chromosome"/>
</dbReference>
<reference evidence="3" key="1">
    <citation type="journal article" date="2020" name="Mol. Plant Microbe">
        <title>Rhizobial microsymbionts of the narrowly endemic Oxytropis species growing in Kamchatka are characterized by significant genetic diversity and possess a set of genes that are associated with T3SS and T6SS secretion systems and can affect the development of symbiosis.</title>
        <authorList>
            <person name="Safronova V."/>
            <person name="Guro P."/>
            <person name="Sazanova A."/>
            <person name="Kuznetsova I."/>
            <person name="Belimov A."/>
            <person name="Yakubov V."/>
            <person name="Chirak E."/>
            <person name="Afonin A."/>
            <person name="Gogolev Y."/>
            <person name="Andronov E."/>
            <person name="Tikhonovich I."/>
        </authorList>
    </citation>
    <scope>NUCLEOTIDE SEQUENCE [LARGE SCALE GENOMIC DNA]</scope>
    <source>
        <strain evidence="3">581</strain>
    </source>
</reference>
<name>A0A7G6U4F8_9BRAD</name>
<dbReference type="Gene3D" id="2.120.10.80">
    <property type="entry name" value="Kelch-type beta propeller"/>
    <property type="match status" value="2"/>
</dbReference>
<gene>
    <name evidence="2" type="ORF">HB776_23835</name>
</gene>
<organism evidence="2 3">
    <name type="scientific">Tardiphaga robiniae</name>
    <dbReference type="NCBI Taxonomy" id="943830"/>
    <lineage>
        <taxon>Bacteria</taxon>
        <taxon>Pseudomonadati</taxon>
        <taxon>Pseudomonadota</taxon>
        <taxon>Alphaproteobacteria</taxon>
        <taxon>Hyphomicrobiales</taxon>
        <taxon>Nitrobacteraceae</taxon>
        <taxon>Tardiphaga</taxon>
    </lineage>
</organism>
<dbReference type="KEGG" id="trb:HB776_23835"/>
<dbReference type="PANTHER" id="PTHR45632">
    <property type="entry name" value="LD33804P"/>
    <property type="match status" value="1"/>
</dbReference>
<dbReference type="Pfam" id="PF24681">
    <property type="entry name" value="Kelch_KLHDC2_KLHL20_DRC7"/>
    <property type="match status" value="1"/>
</dbReference>
<dbReference type="EMBL" id="CP050292">
    <property type="protein sequence ID" value="QND73890.1"/>
    <property type="molecule type" value="Genomic_DNA"/>
</dbReference>
<dbReference type="AlphaFoldDB" id="A0A7G6U4F8"/>
<sequence>MDRRSFVLGSAAVVAGGASARAQHAGHPALPAAPSSKEPYAKLQGGVPHHMTPEQEAQRVTESPAPKGPQGKWISRAALPLPRSEMAWATSWADRMHIVGGYGEGRVDRPYHHVYDPASDQWLDAAPLPRGANHVSVAADAGRVYALGGFMQQNRGSDQNAYAYDVAANRWDTIAPLPRPRGAGAAVALNGKIHLIGGASEPAAERASVSWHEVYDPKTDKWETRKALPGARDHVGCVATRGVIHVIGGRFNTFEYNTDLHHVYLPERDTWELRAALPTTRSGHGLVVYRDRLFAMGGESGVVQNGQLTQGKVYGQMESYDPASDTWQSHAPMLTPRHAVGATVIGDWIYVAGGGAVLGGAVQSAVHEAFTLA</sequence>
<dbReference type="SUPFAM" id="SSF117281">
    <property type="entry name" value="Kelch motif"/>
    <property type="match status" value="1"/>
</dbReference>
<evidence type="ECO:0000313" key="3">
    <source>
        <dbReference type="Proteomes" id="UP000515291"/>
    </source>
</evidence>
<dbReference type="InterPro" id="IPR006652">
    <property type="entry name" value="Kelch_1"/>
</dbReference>
<dbReference type="SMART" id="SM00612">
    <property type="entry name" value="Kelch"/>
    <property type="match status" value="5"/>
</dbReference>
<dbReference type="PANTHER" id="PTHR45632:SF24">
    <property type="entry name" value="GALACTOSE OXIDASE"/>
    <property type="match status" value="1"/>
</dbReference>
<protein>
    <submittedName>
        <fullName evidence="2">Galactose oxidase</fullName>
    </submittedName>
</protein>
<dbReference type="InterPro" id="IPR015915">
    <property type="entry name" value="Kelch-typ_b-propeller"/>
</dbReference>
<dbReference type="RefSeq" id="WP_089263678.1">
    <property type="nucleotide sequence ID" value="NZ_CP050292.1"/>
</dbReference>
<feature type="region of interest" description="Disordered" evidence="1">
    <location>
        <begin position="25"/>
        <end position="73"/>
    </location>
</feature>
<accession>A0A7G6U4F8</accession>